<evidence type="ECO:0000313" key="2">
    <source>
        <dbReference type="EMBL" id="MBA0088889.1"/>
    </source>
</evidence>
<gene>
    <name evidence="2" type="ORF">HRJ53_28205</name>
</gene>
<feature type="transmembrane region" description="Helical" evidence="1">
    <location>
        <begin position="122"/>
        <end position="147"/>
    </location>
</feature>
<evidence type="ECO:0000313" key="3">
    <source>
        <dbReference type="Proteomes" id="UP000567293"/>
    </source>
</evidence>
<keyword evidence="3" id="KW-1185">Reference proteome</keyword>
<dbReference type="Gene3D" id="1.10.287.70">
    <property type="match status" value="1"/>
</dbReference>
<dbReference type="EMBL" id="JACDQQ010002732">
    <property type="protein sequence ID" value="MBA0088889.1"/>
    <property type="molecule type" value="Genomic_DNA"/>
</dbReference>
<name>A0A7V8T064_9BACT</name>
<feature type="transmembrane region" description="Helical" evidence="1">
    <location>
        <begin position="167"/>
        <end position="192"/>
    </location>
</feature>
<feature type="transmembrane region" description="Helical" evidence="1">
    <location>
        <begin position="235"/>
        <end position="255"/>
    </location>
</feature>
<keyword evidence="1" id="KW-1133">Transmembrane helix</keyword>
<protein>
    <submittedName>
        <fullName evidence="2">Uncharacterized protein</fullName>
    </submittedName>
</protein>
<keyword evidence="1" id="KW-0472">Membrane</keyword>
<evidence type="ECO:0000256" key="1">
    <source>
        <dbReference type="SAM" id="Phobius"/>
    </source>
</evidence>
<feature type="transmembrane region" description="Helical" evidence="1">
    <location>
        <begin position="204"/>
        <end position="223"/>
    </location>
</feature>
<sequence>MATLVSVEQVEQSPSAPIEIEVPASTAWPLVLSFGFTLMFAGLLTSASVSVLGVVLAVAGCVGWFQEVFPQEHEETVPIVFEERRIATERRVVERVPVAPDLVRAWLPLETYPISAGLKGGLAGGVAMAVLACTYGLVKAGSIWYPINLLAATVYAQSLKLGAAQLNSFHASSFAIALVLHAIGSVFVGLLYGAMLPMFARRPVVLGGLIGPVLWSGLLYSIMELLNPLLASRVDWIWFMASQIAFGVVAGIVVVRQERVSTRENLPFMVRAGVEAPGIMAPREGGEKRP</sequence>
<dbReference type="AlphaFoldDB" id="A0A7V8T064"/>
<feature type="transmembrane region" description="Helical" evidence="1">
    <location>
        <begin position="38"/>
        <end position="65"/>
    </location>
</feature>
<keyword evidence="1" id="KW-0812">Transmembrane</keyword>
<proteinExistence type="predicted"/>
<comment type="caution">
    <text evidence="2">The sequence shown here is derived from an EMBL/GenBank/DDBJ whole genome shotgun (WGS) entry which is preliminary data.</text>
</comment>
<accession>A0A7V8T064</accession>
<reference evidence="2" key="1">
    <citation type="submission" date="2020-06" db="EMBL/GenBank/DDBJ databases">
        <title>Legume-microbial interactions unlock mineral nutrients during tropical forest succession.</title>
        <authorList>
            <person name="Epihov D.Z."/>
        </authorList>
    </citation>
    <scope>NUCLEOTIDE SEQUENCE [LARGE SCALE GENOMIC DNA]</scope>
    <source>
        <strain evidence="2">Pan2503</strain>
    </source>
</reference>
<dbReference type="Proteomes" id="UP000567293">
    <property type="component" value="Unassembled WGS sequence"/>
</dbReference>
<organism evidence="2 3">
    <name type="scientific">Candidatus Acidiferrum panamense</name>
    <dbReference type="NCBI Taxonomy" id="2741543"/>
    <lineage>
        <taxon>Bacteria</taxon>
        <taxon>Pseudomonadati</taxon>
        <taxon>Acidobacteriota</taxon>
        <taxon>Terriglobia</taxon>
        <taxon>Candidatus Acidiferrales</taxon>
        <taxon>Candidatus Acidiferrum</taxon>
    </lineage>
</organism>